<organism evidence="2 3">
    <name type="scientific">Perkinsus chesapeaki</name>
    <name type="common">Clam parasite</name>
    <name type="synonym">Perkinsus andrewsi</name>
    <dbReference type="NCBI Taxonomy" id="330153"/>
    <lineage>
        <taxon>Eukaryota</taxon>
        <taxon>Sar</taxon>
        <taxon>Alveolata</taxon>
        <taxon>Perkinsozoa</taxon>
        <taxon>Perkinsea</taxon>
        <taxon>Perkinsida</taxon>
        <taxon>Perkinsidae</taxon>
        <taxon>Perkinsus</taxon>
    </lineage>
</organism>
<dbReference type="EMBL" id="JAAPAO010001096">
    <property type="protein sequence ID" value="KAF4651232.1"/>
    <property type="molecule type" value="Genomic_DNA"/>
</dbReference>
<feature type="region of interest" description="Disordered" evidence="1">
    <location>
        <begin position="382"/>
        <end position="411"/>
    </location>
</feature>
<comment type="caution">
    <text evidence="2">The sequence shown here is derived from an EMBL/GenBank/DDBJ whole genome shotgun (WGS) entry which is preliminary data.</text>
</comment>
<protein>
    <submittedName>
        <fullName evidence="2">Uncharacterized protein</fullName>
    </submittedName>
</protein>
<keyword evidence="3" id="KW-1185">Reference proteome</keyword>
<name>A0A7J6KWG0_PERCH</name>
<dbReference type="Proteomes" id="UP000591131">
    <property type="component" value="Unassembled WGS sequence"/>
</dbReference>
<reference evidence="2 3" key="1">
    <citation type="submission" date="2020-04" db="EMBL/GenBank/DDBJ databases">
        <title>Perkinsus chesapeaki whole genome sequence.</title>
        <authorList>
            <person name="Bogema D.R."/>
        </authorList>
    </citation>
    <scope>NUCLEOTIDE SEQUENCE [LARGE SCALE GENOMIC DNA]</scope>
    <source>
        <strain evidence="2">ATCC PRA-425</strain>
    </source>
</reference>
<evidence type="ECO:0000313" key="3">
    <source>
        <dbReference type="Proteomes" id="UP000591131"/>
    </source>
</evidence>
<evidence type="ECO:0000313" key="2">
    <source>
        <dbReference type="EMBL" id="KAF4651232.1"/>
    </source>
</evidence>
<accession>A0A7J6KWG0</accession>
<proteinExistence type="predicted"/>
<evidence type="ECO:0000256" key="1">
    <source>
        <dbReference type="SAM" id="MobiDB-lite"/>
    </source>
</evidence>
<dbReference type="AlphaFoldDB" id="A0A7J6KWG0"/>
<sequence length="431" mass="50172">MRSKYGDYDFDAIFVCIRPEALLAYSPLWWTLDIRRSRFRDLPPSVIGFASAPVSLFVDHDFPKEQFCKELRSRGHIVFENPHEQSVIPGVVSLDSRVIYDAYMATSYPNQNGFLYAARYGMKSKLRPYVFSTFDRYTFSSDTRLGETIYDIGKIFKTENIWVFRRAVQSKKQYKVLDKLGGLDYVTVQFTTSYSNSSDKWPLIDVEYTFYFRLRHVIKALSSMNFSVATTRSRFRQMLDNFTLHTKLCRVKEKDVGGYRIECRFRVQHRSSPSIREAVDWLLARDKFNLDSYPDLSFRTVKFADYLSLTDTALKVAEKLPLASGDNRNALPKDLSNFSAYLINLFGETYSHAQQLFDKGREAYHFYYRIYNEDVVLHDNRPSSASHDAINPEDLVVNTPEPDMDETSRAPERAQVVLDDDLALDLYRRVL</sequence>
<gene>
    <name evidence="2" type="ORF">FOL47_000527</name>
</gene>